<accession>A0ABR8UI10</accession>
<comment type="caution">
    <text evidence="1">The sequence shown here is derived from an EMBL/GenBank/DDBJ whole genome shotgun (WGS) entry which is preliminary data.</text>
</comment>
<sequence length="139" mass="15022">MHAGPTLDRNELIARIGRLLVADPAVADGEWHGYALIVRYGDGALARRMAGFRYDADGAYAAATPDADALGPAFDDLRDATRVPGKDPWGACVLRLWRDGGRMAVEFEYDVPERWDVTPQTLAAVATRARPVGADEDPG</sequence>
<dbReference type="RefSeq" id="WP_191728878.1">
    <property type="nucleotide sequence ID" value="NZ_JACSQJ010000002.1"/>
</dbReference>
<dbReference type="SUPFAM" id="SSF160424">
    <property type="entry name" value="BH3703-like"/>
    <property type="match status" value="1"/>
</dbReference>
<name>A0ABR8UI10_9GAMM</name>
<organism evidence="1 2">
    <name type="scientific">Luteimonas colneyensis</name>
    <dbReference type="NCBI Taxonomy" id="2762230"/>
    <lineage>
        <taxon>Bacteria</taxon>
        <taxon>Pseudomonadati</taxon>
        <taxon>Pseudomonadota</taxon>
        <taxon>Gammaproteobacteria</taxon>
        <taxon>Lysobacterales</taxon>
        <taxon>Lysobacteraceae</taxon>
        <taxon>Luteimonas</taxon>
    </lineage>
</organism>
<reference evidence="1 2" key="1">
    <citation type="submission" date="2020-08" db="EMBL/GenBank/DDBJ databases">
        <title>A Genomic Blueprint of the Chicken Gut Microbiome.</title>
        <authorList>
            <person name="Gilroy R."/>
            <person name="Ravi A."/>
            <person name="Getino M."/>
            <person name="Pursley I."/>
            <person name="Horton D.L."/>
            <person name="Alikhan N.-F."/>
            <person name="Baker D."/>
            <person name="Gharbi K."/>
            <person name="Hall N."/>
            <person name="Watson M."/>
            <person name="Adriaenssens E.M."/>
            <person name="Foster-Nyarko E."/>
            <person name="Jarju S."/>
            <person name="Secka A."/>
            <person name="Antonio M."/>
            <person name="Oren A."/>
            <person name="Chaudhuri R."/>
            <person name="La Ragione R.M."/>
            <person name="Hildebrand F."/>
            <person name="Pallen M.J."/>
        </authorList>
    </citation>
    <scope>NUCLEOTIDE SEQUENCE [LARGE SCALE GENOMIC DNA]</scope>
    <source>
        <strain evidence="1 2">Sa2BVA3</strain>
    </source>
</reference>
<dbReference type="InterPro" id="IPR036170">
    <property type="entry name" value="YezG-like_sf"/>
</dbReference>
<dbReference type="EMBL" id="JACSQJ010000002">
    <property type="protein sequence ID" value="MBD7987669.1"/>
    <property type="molecule type" value="Genomic_DNA"/>
</dbReference>
<evidence type="ECO:0000313" key="1">
    <source>
        <dbReference type="EMBL" id="MBD7987669.1"/>
    </source>
</evidence>
<evidence type="ECO:0008006" key="3">
    <source>
        <dbReference type="Google" id="ProtNLM"/>
    </source>
</evidence>
<dbReference type="Proteomes" id="UP000647183">
    <property type="component" value="Unassembled WGS sequence"/>
</dbReference>
<proteinExistence type="predicted"/>
<evidence type="ECO:0000313" key="2">
    <source>
        <dbReference type="Proteomes" id="UP000647183"/>
    </source>
</evidence>
<protein>
    <recommendedName>
        <fullName evidence="3">DUF600 family protein</fullName>
    </recommendedName>
</protein>
<gene>
    <name evidence="1" type="ORF">H9645_06455</name>
</gene>
<keyword evidence="2" id="KW-1185">Reference proteome</keyword>